<dbReference type="Proteomes" id="UP001165121">
    <property type="component" value="Unassembled WGS sequence"/>
</dbReference>
<feature type="domain" description="Integrase catalytic" evidence="2">
    <location>
        <begin position="1"/>
        <end position="83"/>
    </location>
</feature>
<evidence type="ECO:0000313" key="4">
    <source>
        <dbReference type="Proteomes" id="UP001165121"/>
    </source>
</evidence>
<accession>A0A9W6XLY5</accession>
<dbReference type="GO" id="GO:0003676">
    <property type="term" value="F:nucleic acid binding"/>
    <property type="evidence" value="ECO:0007669"/>
    <property type="project" value="InterPro"/>
</dbReference>
<organism evidence="3 4">
    <name type="scientific">Phytophthora fragariaefolia</name>
    <dbReference type="NCBI Taxonomy" id="1490495"/>
    <lineage>
        <taxon>Eukaryota</taxon>
        <taxon>Sar</taxon>
        <taxon>Stramenopiles</taxon>
        <taxon>Oomycota</taxon>
        <taxon>Peronosporomycetes</taxon>
        <taxon>Peronosporales</taxon>
        <taxon>Peronosporaceae</taxon>
        <taxon>Phytophthora</taxon>
    </lineage>
</organism>
<dbReference type="CDD" id="cd00024">
    <property type="entry name" value="CD_CSD"/>
    <property type="match status" value="1"/>
</dbReference>
<dbReference type="InterPro" id="IPR012337">
    <property type="entry name" value="RNaseH-like_sf"/>
</dbReference>
<keyword evidence="4" id="KW-1185">Reference proteome</keyword>
<feature type="domain" description="Chromo" evidence="1">
    <location>
        <begin position="170"/>
        <end position="230"/>
    </location>
</feature>
<name>A0A9W6XLY5_9STRA</name>
<dbReference type="PROSITE" id="PS50013">
    <property type="entry name" value="CHROMO_2"/>
    <property type="match status" value="1"/>
</dbReference>
<dbReference type="InterPro" id="IPR000953">
    <property type="entry name" value="Chromo/chromo_shadow_dom"/>
</dbReference>
<dbReference type="SUPFAM" id="SSF54160">
    <property type="entry name" value="Chromo domain-like"/>
    <property type="match status" value="1"/>
</dbReference>
<dbReference type="InterPro" id="IPR023780">
    <property type="entry name" value="Chromo_domain"/>
</dbReference>
<sequence length="230" mass="26332">MEEFGERLGAVHSFVPVYTPWINVTVEKVHRDILQVLRVMLLEHQVDTRNWAYLLPLIQANLSHSPVHSLGDCAPVELFTGLPAPSALDVVVTPQDKLPRTLPLEKETFRQTCEELRTSLHALHRVVRDRRERSRAKYDVHRSRLKFYYDGDLNVTVEICGHMSFQGIVLEVLEIVDHRVNTATDSLELLVAWRGLKDIENSWEPASAIQHDIPVSVAKYAIENDISEQQ</sequence>
<dbReference type="SMART" id="SM00298">
    <property type="entry name" value="CHROMO"/>
    <property type="match status" value="1"/>
</dbReference>
<dbReference type="Gene3D" id="3.30.420.10">
    <property type="entry name" value="Ribonuclease H-like superfamily/Ribonuclease H"/>
    <property type="match status" value="1"/>
</dbReference>
<proteinExistence type="predicted"/>
<reference evidence="3" key="1">
    <citation type="submission" date="2023-04" db="EMBL/GenBank/DDBJ databases">
        <title>Phytophthora fragariaefolia NBRC 109709.</title>
        <authorList>
            <person name="Ichikawa N."/>
            <person name="Sato H."/>
            <person name="Tonouchi N."/>
        </authorList>
    </citation>
    <scope>NUCLEOTIDE SEQUENCE</scope>
    <source>
        <strain evidence="3">NBRC 109709</strain>
    </source>
</reference>
<protein>
    <submittedName>
        <fullName evidence="3">Unnamed protein product</fullName>
    </submittedName>
</protein>
<dbReference type="GO" id="GO:0015074">
    <property type="term" value="P:DNA integration"/>
    <property type="evidence" value="ECO:0007669"/>
    <property type="project" value="InterPro"/>
</dbReference>
<dbReference type="EMBL" id="BSXT01001414">
    <property type="protein sequence ID" value="GMF42246.1"/>
    <property type="molecule type" value="Genomic_DNA"/>
</dbReference>
<dbReference type="AlphaFoldDB" id="A0A9W6XLY5"/>
<dbReference type="InterPro" id="IPR016197">
    <property type="entry name" value="Chromo-like_dom_sf"/>
</dbReference>
<evidence type="ECO:0000313" key="3">
    <source>
        <dbReference type="EMBL" id="GMF42246.1"/>
    </source>
</evidence>
<dbReference type="Gene3D" id="2.40.50.40">
    <property type="match status" value="1"/>
</dbReference>
<dbReference type="PROSITE" id="PS50994">
    <property type="entry name" value="INTEGRASE"/>
    <property type="match status" value="1"/>
</dbReference>
<comment type="caution">
    <text evidence="3">The sequence shown here is derived from an EMBL/GenBank/DDBJ whole genome shotgun (WGS) entry which is preliminary data.</text>
</comment>
<dbReference type="InterPro" id="IPR036397">
    <property type="entry name" value="RNaseH_sf"/>
</dbReference>
<evidence type="ECO:0000259" key="2">
    <source>
        <dbReference type="PROSITE" id="PS50994"/>
    </source>
</evidence>
<dbReference type="SUPFAM" id="SSF53098">
    <property type="entry name" value="Ribonuclease H-like"/>
    <property type="match status" value="1"/>
</dbReference>
<evidence type="ECO:0000259" key="1">
    <source>
        <dbReference type="PROSITE" id="PS50013"/>
    </source>
</evidence>
<dbReference type="InterPro" id="IPR001584">
    <property type="entry name" value="Integrase_cat-core"/>
</dbReference>
<dbReference type="OrthoDB" id="166842at2759"/>
<gene>
    <name evidence="3" type="ORF">Pfra01_001373700</name>
</gene>
<dbReference type="Pfam" id="PF00385">
    <property type="entry name" value="Chromo"/>
    <property type="match status" value="1"/>
</dbReference>